<dbReference type="Pfam" id="PF21880">
    <property type="entry name" value="DUF6916"/>
    <property type="match status" value="1"/>
</dbReference>
<dbReference type="InterPro" id="IPR054209">
    <property type="entry name" value="DUF6916"/>
</dbReference>
<protein>
    <recommendedName>
        <fullName evidence="2">DUF6916 domain-containing protein</fullName>
    </recommendedName>
</protein>
<evidence type="ECO:0000259" key="2">
    <source>
        <dbReference type="Pfam" id="PF21880"/>
    </source>
</evidence>
<feature type="chain" id="PRO_5046336094" description="DUF6916 domain-containing protein" evidence="1">
    <location>
        <begin position="33"/>
        <end position="146"/>
    </location>
</feature>
<evidence type="ECO:0000313" key="4">
    <source>
        <dbReference type="Proteomes" id="UP001500842"/>
    </source>
</evidence>
<dbReference type="EMBL" id="BAAAOR010000040">
    <property type="protein sequence ID" value="GAA1543970.1"/>
    <property type="molecule type" value="Genomic_DNA"/>
</dbReference>
<evidence type="ECO:0000256" key="1">
    <source>
        <dbReference type="SAM" id="SignalP"/>
    </source>
</evidence>
<sequence length="146" mass="15934">MTDLTRRTVLATGATGAAVAVVGLPTPGLAVAAPQAAAAPAVAAAPRAYTRNAKLYRRKRFKKQRKARFKVVGPGVRLKMKLVDVSNIPLVTRGSNRSFELTFTTRRPGPGQGTYTVKRRKFKATSLFLVPTDASHRRYRATINNR</sequence>
<reference evidence="3 4" key="1">
    <citation type="journal article" date="2019" name="Int. J. Syst. Evol. Microbiol.">
        <title>The Global Catalogue of Microorganisms (GCM) 10K type strain sequencing project: providing services to taxonomists for standard genome sequencing and annotation.</title>
        <authorList>
            <consortium name="The Broad Institute Genomics Platform"/>
            <consortium name="The Broad Institute Genome Sequencing Center for Infectious Disease"/>
            <person name="Wu L."/>
            <person name="Ma J."/>
        </authorList>
    </citation>
    <scope>NUCLEOTIDE SEQUENCE [LARGE SCALE GENOMIC DNA]</scope>
    <source>
        <strain evidence="3 4">JCM 14942</strain>
    </source>
</reference>
<name>A0ABN2BQ60_9ACTN</name>
<dbReference type="InterPro" id="IPR006311">
    <property type="entry name" value="TAT_signal"/>
</dbReference>
<accession>A0ABN2BQ60</accession>
<feature type="domain" description="DUF6916" evidence="2">
    <location>
        <begin position="58"/>
        <end position="142"/>
    </location>
</feature>
<dbReference type="RefSeq" id="WP_141007017.1">
    <property type="nucleotide sequence ID" value="NZ_BAAAOR010000040.1"/>
</dbReference>
<keyword evidence="1" id="KW-0732">Signal</keyword>
<comment type="caution">
    <text evidence="3">The sequence shown here is derived from an EMBL/GenBank/DDBJ whole genome shotgun (WGS) entry which is preliminary data.</text>
</comment>
<organism evidence="3 4">
    <name type="scientific">Nocardioides humi</name>
    <dbReference type="NCBI Taxonomy" id="449461"/>
    <lineage>
        <taxon>Bacteria</taxon>
        <taxon>Bacillati</taxon>
        <taxon>Actinomycetota</taxon>
        <taxon>Actinomycetes</taxon>
        <taxon>Propionibacteriales</taxon>
        <taxon>Nocardioidaceae</taxon>
        <taxon>Nocardioides</taxon>
    </lineage>
</organism>
<evidence type="ECO:0000313" key="3">
    <source>
        <dbReference type="EMBL" id="GAA1543970.1"/>
    </source>
</evidence>
<keyword evidence="4" id="KW-1185">Reference proteome</keyword>
<dbReference type="PROSITE" id="PS51318">
    <property type="entry name" value="TAT"/>
    <property type="match status" value="1"/>
</dbReference>
<proteinExistence type="predicted"/>
<feature type="signal peptide" evidence="1">
    <location>
        <begin position="1"/>
        <end position="32"/>
    </location>
</feature>
<dbReference type="Proteomes" id="UP001500842">
    <property type="component" value="Unassembled WGS sequence"/>
</dbReference>
<gene>
    <name evidence="3" type="ORF">GCM10009788_53060</name>
</gene>